<dbReference type="AlphaFoldDB" id="W6N6F0"/>
<sequence>MLIDLSLKLIMASNRGYLYNEEMDFSNKLIDQLLDRKVSIIGIDCAGIKTYFRIYT</sequence>
<evidence type="ECO:0000313" key="2">
    <source>
        <dbReference type="Proteomes" id="UP000019482"/>
    </source>
</evidence>
<protein>
    <submittedName>
        <fullName evidence="1">Uncharacterized protein</fullName>
    </submittedName>
</protein>
<dbReference type="EMBL" id="CBXI010000040">
    <property type="protein sequence ID" value="CDL92223.1"/>
    <property type="molecule type" value="Genomic_DNA"/>
</dbReference>
<organism evidence="1 2">
    <name type="scientific">Clostridium tyrobutyricum DIVETGP</name>
    <dbReference type="NCBI Taxonomy" id="1408889"/>
    <lineage>
        <taxon>Bacteria</taxon>
        <taxon>Bacillati</taxon>
        <taxon>Bacillota</taxon>
        <taxon>Clostridia</taxon>
        <taxon>Eubacteriales</taxon>
        <taxon>Clostridiaceae</taxon>
        <taxon>Clostridium</taxon>
    </lineage>
</organism>
<proteinExistence type="predicted"/>
<reference evidence="1 2" key="1">
    <citation type="journal article" date="2015" name="Genome Announc.">
        <title>Draft Genome Sequence of Clostridium tyrobutyricum Strain DIVETGP, Isolated from Cow's Milk for Grana Padano Production.</title>
        <authorList>
            <person name="Soggiu A."/>
            <person name="Piras C."/>
            <person name="Gaiarsa S."/>
            <person name="Sassera D."/>
            <person name="Roncada P."/>
            <person name="Bendixen E."/>
            <person name="Brasca M."/>
            <person name="Bonizzi L."/>
        </authorList>
    </citation>
    <scope>NUCLEOTIDE SEQUENCE [LARGE SCALE GENOMIC DNA]</scope>
    <source>
        <strain evidence="1 2">DIVETGP</strain>
    </source>
</reference>
<keyword evidence="2" id="KW-1185">Reference proteome</keyword>
<evidence type="ECO:0000313" key="1">
    <source>
        <dbReference type="EMBL" id="CDL92223.1"/>
    </source>
</evidence>
<dbReference type="GeneID" id="62346094"/>
<dbReference type="RefSeq" id="WP_017895850.1">
    <property type="nucleotide sequence ID" value="NZ_CBXI010000040.1"/>
</dbReference>
<dbReference type="Proteomes" id="UP000019482">
    <property type="component" value="Unassembled WGS sequence"/>
</dbReference>
<comment type="caution">
    <text evidence="1">The sequence shown here is derived from an EMBL/GenBank/DDBJ whole genome shotgun (WGS) entry which is preliminary data.</text>
</comment>
<gene>
    <name evidence="1" type="ORF">CTDIVETGP_2293</name>
</gene>
<accession>W6N6F0</accession>
<name>W6N6F0_CLOTY</name>